<evidence type="ECO:0000256" key="1">
    <source>
        <dbReference type="SAM" id="MobiDB-lite"/>
    </source>
</evidence>
<dbReference type="EMBL" id="KZ678141">
    <property type="protein sequence ID" value="PSN62443.1"/>
    <property type="molecule type" value="Genomic_DNA"/>
</dbReference>
<feature type="compositionally biased region" description="Low complexity" evidence="1">
    <location>
        <begin position="35"/>
        <end position="44"/>
    </location>
</feature>
<dbReference type="AlphaFoldDB" id="A0A2T2NAJ7"/>
<evidence type="ECO:0000313" key="3">
    <source>
        <dbReference type="Proteomes" id="UP000240883"/>
    </source>
</evidence>
<gene>
    <name evidence="2" type="ORF">BS50DRAFT_118877</name>
</gene>
<organism evidence="2 3">
    <name type="scientific">Corynespora cassiicola Philippines</name>
    <dbReference type="NCBI Taxonomy" id="1448308"/>
    <lineage>
        <taxon>Eukaryota</taxon>
        <taxon>Fungi</taxon>
        <taxon>Dikarya</taxon>
        <taxon>Ascomycota</taxon>
        <taxon>Pezizomycotina</taxon>
        <taxon>Dothideomycetes</taxon>
        <taxon>Pleosporomycetidae</taxon>
        <taxon>Pleosporales</taxon>
        <taxon>Corynesporascaceae</taxon>
        <taxon>Corynespora</taxon>
    </lineage>
</organism>
<sequence>MKQALAVSDATKILRWFLSTNIHLDRRPHPRPRPFRFNARARTPLAHPQPASTNQDARLPRCDPPGRICTSPRGYEQCGTRHTWARLGYFQASLHHGSTVTQKGESRFAGRFERDTASWPWKLSPRRATSELLAQPLGKPCAKGGLRWNKMKRTMAVGWIYT</sequence>
<protein>
    <submittedName>
        <fullName evidence="2">Uncharacterized protein</fullName>
    </submittedName>
</protein>
<feature type="region of interest" description="Disordered" evidence="1">
    <location>
        <begin position="28"/>
        <end position="60"/>
    </location>
</feature>
<reference evidence="2 3" key="1">
    <citation type="journal article" date="2018" name="Front. Microbiol.">
        <title>Genome-Wide Analysis of Corynespora cassiicola Leaf Fall Disease Putative Effectors.</title>
        <authorList>
            <person name="Lopez D."/>
            <person name="Ribeiro S."/>
            <person name="Label P."/>
            <person name="Fumanal B."/>
            <person name="Venisse J.S."/>
            <person name="Kohler A."/>
            <person name="de Oliveira R.R."/>
            <person name="Labutti K."/>
            <person name="Lipzen A."/>
            <person name="Lail K."/>
            <person name="Bauer D."/>
            <person name="Ohm R.A."/>
            <person name="Barry K.W."/>
            <person name="Spatafora J."/>
            <person name="Grigoriev I.V."/>
            <person name="Martin F.M."/>
            <person name="Pujade-Renaud V."/>
        </authorList>
    </citation>
    <scope>NUCLEOTIDE SEQUENCE [LARGE SCALE GENOMIC DNA]</scope>
    <source>
        <strain evidence="2 3">Philippines</strain>
    </source>
</reference>
<accession>A0A2T2NAJ7</accession>
<evidence type="ECO:0000313" key="2">
    <source>
        <dbReference type="EMBL" id="PSN62443.1"/>
    </source>
</evidence>
<proteinExistence type="predicted"/>
<dbReference type="Proteomes" id="UP000240883">
    <property type="component" value="Unassembled WGS sequence"/>
</dbReference>
<keyword evidence="3" id="KW-1185">Reference proteome</keyword>
<name>A0A2T2NAJ7_CORCC</name>